<name>A0ABV0JNZ3_9CYAN</name>
<organism evidence="1 2">
    <name type="scientific">Funiculus sociatus GB2-A5</name>
    <dbReference type="NCBI Taxonomy" id="2933946"/>
    <lineage>
        <taxon>Bacteria</taxon>
        <taxon>Bacillati</taxon>
        <taxon>Cyanobacteriota</taxon>
        <taxon>Cyanophyceae</taxon>
        <taxon>Coleofasciculales</taxon>
        <taxon>Coleofasciculaceae</taxon>
        <taxon>Funiculus</taxon>
    </lineage>
</organism>
<proteinExistence type="predicted"/>
<gene>
    <name evidence="1" type="ORF">NDI37_11635</name>
</gene>
<keyword evidence="2" id="KW-1185">Reference proteome</keyword>
<evidence type="ECO:0000313" key="1">
    <source>
        <dbReference type="EMBL" id="MEP0865118.1"/>
    </source>
</evidence>
<accession>A0ABV0JNZ3</accession>
<evidence type="ECO:0000313" key="2">
    <source>
        <dbReference type="Proteomes" id="UP001442494"/>
    </source>
</evidence>
<dbReference type="PROSITE" id="PS51257">
    <property type="entry name" value="PROKAR_LIPOPROTEIN"/>
    <property type="match status" value="1"/>
</dbReference>
<sequence length="149" mass="17124">MSRKQRRSKRAMVRIFLTVILVGLLTACGVAAPLLNSQLIEKAIAFQVSQTQKQLSQQLNQPTPSVQISQLRIKKQESSIVNKLPTYHLQGTYNLNLEFPSRQVTQKQNLFDVYLQSQIEGKTWRLLIPESTTEDAKPIWRSYLIPPLY</sequence>
<reference evidence="1 2" key="1">
    <citation type="submission" date="2022-04" db="EMBL/GenBank/DDBJ databases">
        <title>Positive selection, recombination, and allopatry shape intraspecific diversity of widespread and dominant cyanobacteria.</title>
        <authorList>
            <person name="Wei J."/>
            <person name="Shu W."/>
            <person name="Hu C."/>
        </authorList>
    </citation>
    <scope>NUCLEOTIDE SEQUENCE [LARGE SCALE GENOMIC DNA]</scope>
    <source>
        <strain evidence="1 2">GB2-A5</strain>
    </source>
</reference>
<protein>
    <recommendedName>
        <fullName evidence="3">Lipoprotein</fullName>
    </recommendedName>
</protein>
<dbReference type="Proteomes" id="UP001442494">
    <property type="component" value="Unassembled WGS sequence"/>
</dbReference>
<comment type="caution">
    <text evidence="1">The sequence shown here is derived from an EMBL/GenBank/DDBJ whole genome shotgun (WGS) entry which is preliminary data.</text>
</comment>
<dbReference type="EMBL" id="JAMPKK010000022">
    <property type="protein sequence ID" value="MEP0865118.1"/>
    <property type="molecule type" value="Genomic_DNA"/>
</dbReference>
<evidence type="ECO:0008006" key="3">
    <source>
        <dbReference type="Google" id="ProtNLM"/>
    </source>
</evidence>